<organism evidence="2 3">
    <name type="scientific">Streptomyces scopuliridis RB72</name>
    <dbReference type="NCBI Taxonomy" id="1440053"/>
    <lineage>
        <taxon>Bacteria</taxon>
        <taxon>Bacillati</taxon>
        <taxon>Actinomycetota</taxon>
        <taxon>Actinomycetes</taxon>
        <taxon>Kitasatosporales</taxon>
        <taxon>Streptomycetaceae</taxon>
        <taxon>Streptomyces</taxon>
    </lineage>
</organism>
<feature type="compositionally biased region" description="Low complexity" evidence="1">
    <location>
        <begin position="1"/>
        <end position="12"/>
    </location>
</feature>
<reference evidence="2 3" key="1">
    <citation type="submission" date="2013-12" db="EMBL/GenBank/DDBJ databases">
        <title>Annotated genome of Streptomyces scopuliridis.</title>
        <authorList>
            <person name="Olson J.B."/>
        </authorList>
    </citation>
    <scope>NUCLEOTIDE SEQUENCE [LARGE SCALE GENOMIC DNA]</scope>
    <source>
        <strain evidence="2 3">RB72</strain>
    </source>
</reference>
<evidence type="ECO:0008006" key="4">
    <source>
        <dbReference type="Google" id="ProtNLM"/>
    </source>
</evidence>
<comment type="caution">
    <text evidence="2">The sequence shown here is derived from an EMBL/GenBank/DDBJ whole genome shotgun (WGS) entry which is preliminary data.</text>
</comment>
<dbReference type="STRING" id="1440053.GCA_000718095_04782"/>
<dbReference type="AlphaFoldDB" id="A0A2T7T8H5"/>
<proteinExistence type="predicted"/>
<dbReference type="EMBL" id="AZSP01000138">
    <property type="protein sequence ID" value="PVE11415.1"/>
    <property type="molecule type" value="Genomic_DNA"/>
</dbReference>
<keyword evidence="3" id="KW-1185">Reference proteome</keyword>
<accession>A0A2T7T8H5</accession>
<evidence type="ECO:0000256" key="1">
    <source>
        <dbReference type="SAM" id="MobiDB-lite"/>
    </source>
</evidence>
<dbReference type="Proteomes" id="UP000245992">
    <property type="component" value="Unassembled WGS sequence"/>
</dbReference>
<feature type="compositionally biased region" description="Low complexity" evidence="1">
    <location>
        <begin position="18"/>
        <end position="31"/>
    </location>
</feature>
<feature type="region of interest" description="Disordered" evidence="1">
    <location>
        <begin position="1"/>
        <end position="32"/>
    </location>
</feature>
<name>A0A2T7T8H5_9ACTN</name>
<sequence length="99" mass="10816">MNFPGSPSFPGSPGFPGAPGSPEGPADDAAPICSAKGCRAPAVWVLAWNNPKLHTPERRKTWLACDEHREHLSSFLGMRGFLKDVVELTEWERNSATDR</sequence>
<evidence type="ECO:0000313" key="2">
    <source>
        <dbReference type="EMBL" id="PVE11415.1"/>
    </source>
</evidence>
<protein>
    <recommendedName>
        <fullName evidence="4">Acetone carboxylase</fullName>
    </recommendedName>
</protein>
<gene>
    <name evidence="2" type="ORF">Y717_04150</name>
</gene>
<evidence type="ECO:0000313" key="3">
    <source>
        <dbReference type="Proteomes" id="UP000245992"/>
    </source>
</evidence>